<feature type="non-terminal residue" evidence="9">
    <location>
        <position position="1"/>
    </location>
</feature>
<dbReference type="Pfam" id="PF02518">
    <property type="entry name" value="HATPase_c"/>
    <property type="match status" value="1"/>
</dbReference>
<dbReference type="PROSITE" id="PS50109">
    <property type="entry name" value="HIS_KIN"/>
    <property type="match status" value="1"/>
</dbReference>
<dbReference type="Pfam" id="PF00512">
    <property type="entry name" value="HisKA"/>
    <property type="match status" value="1"/>
</dbReference>
<keyword evidence="7" id="KW-0472">Membrane</keyword>
<feature type="transmembrane region" description="Helical" evidence="7">
    <location>
        <begin position="187"/>
        <end position="208"/>
    </location>
</feature>
<dbReference type="InterPro" id="IPR050736">
    <property type="entry name" value="Sensor_HK_Regulatory"/>
</dbReference>
<organism evidence="9">
    <name type="scientific">Caldilineaceae bacterium SB0664_bin_27</name>
    <dbReference type="NCBI Taxonomy" id="2605260"/>
    <lineage>
        <taxon>Bacteria</taxon>
        <taxon>Bacillati</taxon>
        <taxon>Chloroflexota</taxon>
        <taxon>Caldilineae</taxon>
        <taxon>Caldilineales</taxon>
        <taxon>Caldilineaceae</taxon>
    </lineage>
</organism>
<evidence type="ECO:0000256" key="4">
    <source>
        <dbReference type="ARBA" id="ARBA00022679"/>
    </source>
</evidence>
<dbReference type="Gene3D" id="1.10.287.130">
    <property type="match status" value="1"/>
</dbReference>
<dbReference type="PANTHER" id="PTHR43711">
    <property type="entry name" value="TWO-COMPONENT HISTIDINE KINASE"/>
    <property type="match status" value="1"/>
</dbReference>
<dbReference type="EC" id="2.7.13.3" evidence="2"/>
<dbReference type="PRINTS" id="PR00344">
    <property type="entry name" value="BCTRLSENSOR"/>
</dbReference>
<dbReference type="InterPro" id="IPR004358">
    <property type="entry name" value="Sig_transdc_His_kin-like_C"/>
</dbReference>
<keyword evidence="6" id="KW-0902">Two-component regulatory system</keyword>
<keyword evidence="7" id="KW-0812">Transmembrane</keyword>
<dbReference type="InterPro" id="IPR036097">
    <property type="entry name" value="HisK_dim/P_sf"/>
</dbReference>
<dbReference type="EMBL" id="VXRG01000101">
    <property type="protein sequence ID" value="MXY94169.1"/>
    <property type="molecule type" value="Genomic_DNA"/>
</dbReference>
<dbReference type="InterPro" id="IPR005467">
    <property type="entry name" value="His_kinase_dom"/>
</dbReference>
<name>A0A6B0YVZ5_9CHLR</name>
<dbReference type="CDD" id="cd00082">
    <property type="entry name" value="HisKA"/>
    <property type="match status" value="1"/>
</dbReference>
<dbReference type="SUPFAM" id="SSF47384">
    <property type="entry name" value="Homodimeric domain of signal transducing histidine kinase"/>
    <property type="match status" value="1"/>
</dbReference>
<dbReference type="SMART" id="SM00387">
    <property type="entry name" value="HATPase_c"/>
    <property type="match status" value="1"/>
</dbReference>
<comment type="catalytic activity">
    <reaction evidence="1">
        <text>ATP + protein L-histidine = ADP + protein N-phospho-L-histidine.</text>
        <dbReference type="EC" id="2.7.13.3"/>
    </reaction>
</comment>
<evidence type="ECO:0000256" key="3">
    <source>
        <dbReference type="ARBA" id="ARBA00022553"/>
    </source>
</evidence>
<dbReference type="GO" id="GO:0000155">
    <property type="term" value="F:phosphorelay sensor kinase activity"/>
    <property type="evidence" value="ECO:0007669"/>
    <property type="project" value="InterPro"/>
</dbReference>
<dbReference type="AlphaFoldDB" id="A0A6B0YVZ5"/>
<sequence length="449" mass="49131">PEQAQASLMAWTEALLKGRYPLYTGCRQALQEARALAQDRLANMEDRPVLLERLALIEKALDFALRFGPVVENQWARARKQGYISGVGDDSTSYLIYLGAAEDGGAVGILFDWAALTALVQEQVQDLVERGFTLALFDADAEAAFLTAHREAIYETGPASRWMDRVRLGIWAADTSATTGYYRTRNYLVGGGIFALAVSVVLGGLMILRDAGREVQVARLRSEFVANVSHELRTPLTSIRMYAETLLMGRYRSTEQMQDYLTTLLHESQRLSRLVDNVLDFARIERGDRTYQRQPCNLGTVARAALETFGGVFTAEGFEVEEAIAAELPPVLADQEAVEGAVANILGNAVKFSSEHKAIRLAVEQRGAEVVVEVADRGIGLPAGEEQRIFEQFHRGANAASTAGTGLGLSLVKNVVEAHEGRVETANRPGGGSVFRLYFPVHTEDNAHA</sequence>
<dbReference type="PANTHER" id="PTHR43711:SF1">
    <property type="entry name" value="HISTIDINE KINASE 1"/>
    <property type="match status" value="1"/>
</dbReference>
<proteinExistence type="predicted"/>
<evidence type="ECO:0000313" key="9">
    <source>
        <dbReference type="EMBL" id="MXY94169.1"/>
    </source>
</evidence>
<keyword evidence="5" id="KW-0418">Kinase</keyword>
<dbReference type="InterPro" id="IPR003661">
    <property type="entry name" value="HisK_dim/P_dom"/>
</dbReference>
<dbReference type="FunFam" id="1.10.287.130:FF:000001">
    <property type="entry name" value="Two-component sensor histidine kinase"/>
    <property type="match status" value="1"/>
</dbReference>
<evidence type="ECO:0000256" key="5">
    <source>
        <dbReference type="ARBA" id="ARBA00022777"/>
    </source>
</evidence>
<evidence type="ECO:0000256" key="1">
    <source>
        <dbReference type="ARBA" id="ARBA00000085"/>
    </source>
</evidence>
<evidence type="ECO:0000256" key="2">
    <source>
        <dbReference type="ARBA" id="ARBA00012438"/>
    </source>
</evidence>
<gene>
    <name evidence="9" type="ORF">F4Y42_12070</name>
</gene>
<dbReference type="InterPro" id="IPR036890">
    <property type="entry name" value="HATPase_C_sf"/>
</dbReference>
<accession>A0A6B0YVZ5</accession>
<feature type="domain" description="Histidine kinase" evidence="8">
    <location>
        <begin position="227"/>
        <end position="443"/>
    </location>
</feature>
<dbReference type="SUPFAM" id="SSF55874">
    <property type="entry name" value="ATPase domain of HSP90 chaperone/DNA topoisomerase II/histidine kinase"/>
    <property type="match status" value="1"/>
</dbReference>
<evidence type="ECO:0000256" key="7">
    <source>
        <dbReference type="SAM" id="Phobius"/>
    </source>
</evidence>
<dbReference type="CDD" id="cd00075">
    <property type="entry name" value="HATPase"/>
    <property type="match status" value="1"/>
</dbReference>
<dbReference type="SMART" id="SM00388">
    <property type="entry name" value="HisKA"/>
    <property type="match status" value="1"/>
</dbReference>
<keyword evidence="4" id="KW-0808">Transferase</keyword>
<evidence type="ECO:0000256" key="6">
    <source>
        <dbReference type="ARBA" id="ARBA00023012"/>
    </source>
</evidence>
<dbReference type="InterPro" id="IPR003594">
    <property type="entry name" value="HATPase_dom"/>
</dbReference>
<reference evidence="9" key="1">
    <citation type="submission" date="2019-09" db="EMBL/GenBank/DDBJ databases">
        <title>Characterisation of the sponge microbiome using genome-centric metagenomics.</title>
        <authorList>
            <person name="Engelberts J.P."/>
            <person name="Robbins S.J."/>
            <person name="De Goeij J.M."/>
            <person name="Aranda M."/>
            <person name="Bell S.C."/>
            <person name="Webster N.S."/>
        </authorList>
    </citation>
    <scope>NUCLEOTIDE SEQUENCE</scope>
    <source>
        <strain evidence="9">SB0664_bin_27</strain>
    </source>
</reference>
<comment type="caution">
    <text evidence="9">The sequence shown here is derived from an EMBL/GenBank/DDBJ whole genome shotgun (WGS) entry which is preliminary data.</text>
</comment>
<keyword evidence="3" id="KW-0597">Phosphoprotein</keyword>
<keyword evidence="7" id="KW-1133">Transmembrane helix</keyword>
<dbReference type="Gene3D" id="3.30.565.10">
    <property type="entry name" value="Histidine kinase-like ATPase, C-terminal domain"/>
    <property type="match status" value="1"/>
</dbReference>
<protein>
    <recommendedName>
        <fullName evidence="2">histidine kinase</fullName>
        <ecNumber evidence="2">2.7.13.3</ecNumber>
    </recommendedName>
</protein>
<evidence type="ECO:0000259" key="8">
    <source>
        <dbReference type="PROSITE" id="PS50109"/>
    </source>
</evidence>